<name>A0A9Q0YBS3_HOLLE</name>
<dbReference type="SUPFAM" id="SSF47986">
    <property type="entry name" value="DEATH domain"/>
    <property type="match status" value="2"/>
</dbReference>
<gene>
    <name evidence="9" type="ORF">HOLleu_41637</name>
</gene>
<dbReference type="InterPro" id="IPR011029">
    <property type="entry name" value="DEATH-like_dom_sf"/>
</dbReference>
<dbReference type="InterPro" id="IPR002138">
    <property type="entry name" value="Pept_C14_p10"/>
</dbReference>
<dbReference type="GO" id="GO:0004197">
    <property type="term" value="F:cysteine-type endopeptidase activity"/>
    <property type="evidence" value="ECO:0007669"/>
    <property type="project" value="InterPro"/>
</dbReference>
<dbReference type="Gene3D" id="1.10.533.10">
    <property type="entry name" value="Death Domain, Fas"/>
    <property type="match status" value="2"/>
</dbReference>
<feature type="compositionally biased region" description="Polar residues" evidence="5">
    <location>
        <begin position="378"/>
        <end position="390"/>
    </location>
</feature>
<dbReference type="SUPFAM" id="SSF52129">
    <property type="entry name" value="Caspase-like"/>
    <property type="match status" value="1"/>
</dbReference>
<dbReference type="InterPro" id="IPR011600">
    <property type="entry name" value="Pept_C14_caspase"/>
</dbReference>
<dbReference type="PROSITE" id="PS50168">
    <property type="entry name" value="DED"/>
    <property type="match status" value="2"/>
</dbReference>
<dbReference type="Gene3D" id="3.40.50.1460">
    <property type="match status" value="1"/>
</dbReference>
<evidence type="ECO:0000256" key="2">
    <source>
        <dbReference type="ARBA" id="ARBA00022703"/>
    </source>
</evidence>
<evidence type="ECO:0000256" key="3">
    <source>
        <dbReference type="ARBA" id="ARBA00022737"/>
    </source>
</evidence>
<feature type="region of interest" description="Disordered" evidence="5">
    <location>
        <begin position="367"/>
        <end position="501"/>
    </location>
</feature>
<dbReference type="InterPro" id="IPR001309">
    <property type="entry name" value="Pept_C14_p20"/>
</dbReference>
<keyword evidence="3" id="KW-0677">Repeat</keyword>
<dbReference type="GO" id="GO:0005737">
    <property type="term" value="C:cytoplasm"/>
    <property type="evidence" value="ECO:0007669"/>
    <property type="project" value="UniProtKB-ARBA"/>
</dbReference>
<evidence type="ECO:0000259" key="8">
    <source>
        <dbReference type="PROSITE" id="PS50208"/>
    </source>
</evidence>
<feature type="domain" description="DED" evidence="6">
    <location>
        <begin position="25"/>
        <end position="105"/>
    </location>
</feature>
<feature type="region of interest" description="Disordered" evidence="5">
    <location>
        <begin position="337"/>
        <end position="356"/>
    </location>
</feature>
<feature type="compositionally biased region" description="Basic and acidic residues" evidence="5">
    <location>
        <begin position="464"/>
        <end position="484"/>
    </location>
</feature>
<dbReference type="EMBL" id="JAIZAY010000023">
    <property type="protein sequence ID" value="KAJ8019868.1"/>
    <property type="molecule type" value="Genomic_DNA"/>
</dbReference>
<feature type="domain" description="Caspase family p10" evidence="7">
    <location>
        <begin position="731"/>
        <end position="825"/>
    </location>
</feature>
<feature type="region of interest" description="Disordered" evidence="5">
    <location>
        <begin position="513"/>
        <end position="549"/>
    </location>
</feature>
<feature type="domain" description="Caspase family p20" evidence="8">
    <location>
        <begin position="559"/>
        <end position="704"/>
    </location>
</feature>
<comment type="similarity">
    <text evidence="1 4">Belongs to the peptidase C14A family.</text>
</comment>
<evidence type="ECO:0000259" key="7">
    <source>
        <dbReference type="PROSITE" id="PS50207"/>
    </source>
</evidence>
<dbReference type="PANTHER" id="PTHR48169">
    <property type="entry name" value="DED DOMAIN-CONTAINING PROTEIN"/>
    <property type="match status" value="1"/>
</dbReference>
<feature type="compositionally biased region" description="Basic and acidic residues" evidence="5">
    <location>
        <begin position="391"/>
        <end position="410"/>
    </location>
</feature>
<dbReference type="GO" id="GO:0042981">
    <property type="term" value="P:regulation of apoptotic process"/>
    <property type="evidence" value="ECO:0007669"/>
    <property type="project" value="InterPro"/>
</dbReference>
<comment type="caution">
    <text evidence="9">The sequence shown here is derived from an EMBL/GenBank/DDBJ whole genome shotgun (WGS) entry which is preliminary data.</text>
</comment>
<dbReference type="OrthoDB" id="6114029at2759"/>
<dbReference type="Pfam" id="PF00656">
    <property type="entry name" value="Peptidase_C14"/>
    <property type="match status" value="1"/>
</dbReference>
<dbReference type="PROSITE" id="PS50207">
    <property type="entry name" value="CASPASE_P10"/>
    <property type="match status" value="1"/>
</dbReference>
<dbReference type="PANTHER" id="PTHR48169:SF7">
    <property type="entry name" value="CASPASE 10"/>
    <property type="match status" value="1"/>
</dbReference>
<dbReference type="InterPro" id="IPR015917">
    <property type="entry name" value="Pept_C14A"/>
</dbReference>
<evidence type="ECO:0000259" key="6">
    <source>
        <dbReference type="PROSITE" id="PS50168"/>
    </source>
</evidence>
<dbReference type="Pfam" id="PF01335">
    <property type="entry name" value="DED"/>
    <property type="match status" value="1"/>
</dbReference>
<dbReference type="PROSITE" id="PS50208">
    <property type="entry name" value="CASPASE_P20"/>
    <property type="match status" value="1"/>
</dbReference>
<protein>
    <submittedName>
        <fullName evidence="9">Caspase-7</fullName>
    </submittedName>
</protein>
<keyword evidence="10" id="KW-1185">Reference proteome</keyword>
<proteinExistence type="inferred from homology"/>
<keyword evidence="2" id="KW-0053">Apoptosis</keyword>
<organism evidence="9 10">
    <name type="scientific">Holothuria leucospilota</name>
    <name type="common">Black long sea cucumber</name>
    <name type="synonym">Mertensiothuria leucospilota</name>
    <dbReference type="NCBI Taxonomy" id="206669"/>
    <lineage>
        <taxon>Eukaryota</taxon>
        <taxon>Metazoa</taxon>
        <taxon>Echinodermata</taxon>
        <taxon>Eleutherozoa</taxon>
        <taxon>Echinozoa</taxon>
        <taxon>Holothuroidea</taxon>
        <taxon>Aspidochirotacea</taxon>
        <taxon>Aspidochirotida</taxon>
        <taxon>Holothuriidae</taxon>
        <taxon>Holothuria</taxon>
    </lineage>
</organism>
<evidence type="ECO:0000313" key="10">
    <source>
        <dbReference type="Proteomes" id="UP001152320"/>
    </source>
</evidence>
<evidence type="ECO:0000256" key="4">
    <source>
        <dbReference type="RuleBase" id="RU003971"/>
    </source>
</evidence>
<dbReference type="AlphaFoldDB" id="A0A9Q0YBS3"/>
<dbReference type="InterPro" id="IPR029030">
    <property type="entry name" value="Caspase-like_dom_sf"/>
</dbReference>
<dbReference type="GO" id="GO:0006915">
    <property type="term" value="P:apoptotic process"/>
    <property type="evidence" value="ECO:0007669"/>
    <property type="project" value="UniProtKB-KW"/>
</dbReference>
<accession>A0A9Q0YBS3</accession>
<dbReference type="Proteomes" id="UP001152320">
    <property type="component" value="Chromosome 23"/>
</dbReference>
<dbReference type="GO" id="GO:0006508">
    <property type="term" value="P:proteolysis"/>
    <property type="evidence" value="ECO:0007669"/>
    <property type="project" value="InterPro"/>
</dbReference>
<feature type="domain" description="DED" evidence="6">
    <location>
        <begin position="121"/>
        <end position="203"/>
    </location>
</feature>
<evidence type="ECO:0000313" key="9">
    <source>
        <dbReference type="EMBL" id="KAJ8019868.1"/>
    </source>
</evidence>
<evidence type="ECO:0000256" key="1">
    <source>
        <dbReference type="ARBA" id="ARBA00010134"/>
    </source>
</evidence>
<sequence length="828" mass="92991">MAASELSPDSVVVKSGQHEELSPKEYSFLIRTLDNNLIKKDMKQLTFLCADFFDDKKFLAKENVTAHDIFSQMKRNGTISNENLTLLSQLMLLLGKKKLQREVLLPKNIIWEEGMETSLSNFRLMLYKLYQDTQKEDFEKMKQYCSLRLDQDLPRVELERVLNALELFTLLIDYTVISKDDVNYLSDAVKTLGSKRMLKLVTDYKETLPPKAAGQQPEEKNKLSELSPKIVQKPIPSFQGLSSIGGSGPEMQYNRLNSTDTSYMYERASGRSLLRPTDLLKKNDANHSLEKSSLFDAVQPVKPLAIGGKGQPNRTTAKADGDKLSLEKSSLFDAVQPEEPLAIGGKGQPNSTTAKTDEIERKIKAINLSSLDEGHGSSRPNGMLTVTSEPEQNKQSENLDVHSGQHKDMKLPPTEDYERDEDGSIFFPPLSFAKGLPEESTDTSANGKGDVSDSDMEGATALPHETHDEPRKPLVSTDDDKSVHAESSFTSRELLETMDPKNVNLTARTEAEETQLNKLKKSGCDNAKSESNSRDSTWNTLPSIHRPPPQKVYKMTKNPRGKCLLLTYQKFDDPMMPERCGNEKDIEALRPLFKEKLFFDVEEHLDLTYKETKRVISKVAREDHSDYDCFVLIICSHGNENALFTKDTEVTVIEDPANPKGTRKKFSGLIDIQENLLTPFKAEKCKSLAGKPKIFFINSCRREDELFQAYVEVDTDGAIAADGPSKGVASNLKLVPNESDFCVVLSTVPGYSSARRREYGTIYIESLVRCLEEDYVKYHLIDILTRVNDDMNESMEELKARKGGKMVCQNSTVINTLGKAVFFGTPKE</sequence>
<dbReference type="InterPro" id="IPR001875">
    <property type="entry name" value="DED_dom"/>
</dbReference>
<dbReference type="SMART" id="SM00115">
    <property type="entry name" value="CASc"/>
    <property type="match status" value="1"/>
</dbReference>
<evidence type="ECO:0000256" key="5">
    <source>
        <dbReference type="SAM" id="MobiDB-lite"/>
    </source>
</evidence>
<dbReference type="PRINTS" id="PR00376">
    <property type="entry name" value="IL1BCENZYME"/>
</dbReference>
<dbReference type="GO" id="GO:0051604">
    <property type="term" value="P:protein maturation"/>
    <property type="evidence" value="ECO:0007669"/>
    <property type="project" value="UniProtKB-ARBA"/>
</dbReference>
<reference evidence="9" key="1">
    <citation type="submission" date="2021-10" db="EMBL/GenBank/DDBJ databases">
        <title>Tropical sea cucumber genome reveals ecological adaptation and Cuvierian tubules defense mechanism.</title>
        <authorList>
            <person name="Chen T."/>
        </authorList>
    </citation>
    <scope>NUCLEOTIDE SEQUENCE</scope>
    <source>
        <strain evidence="9">Nanhai2018</strain>
        <tissue evidence="9">Muscle</tissue>
    </source>
</reference>